<comment type="similarity">
    <text evidence="2">Belongs to the cation diffusion facilitator (CDF) transporter (TC 2.A.4) family. SLC30A subfamily.</text>
</comment>
<evidence type="ECO:0000256" key="4">
    <source>
        <dbReference type="ARBA" id="ARBA00022692"/>
    </source>
</evidence>
<evidence type="ECO:0000256" key="9">
    <source>
        <dbReference type="SAM" id="MobiDB-lite"/>
    </source>
</evidence>
<dbReference type="GO" id="GO:0005886">
    <property type="term" value="C:plasma membrane"/>
    <property type="evidence" value="ECO:0007669"/>
    <property type="project" value="TreeGrafter"/>
</dbReference>
<dbReference type="Pfam" id="PF16916">
    <property type="entry name" value="ZT_dimer"/>
    <property type="match status" value="1"/>
</dbReference>
<evidence type="ECO:0000256" key="8">
    <source>
        <dbReference type="ARBA" id="ARBA00023136"/>
    </source>
</evidence>
<organism evidence="13 14">
    <name type="scientific">Aquamicrobium lusatiense</name>
    <dbReference type="NCBI Taxonomy" id="89772"/>
    <lineage>
        <taxon>Bacteria</taxon>
        <taxon>Pseudomonadati</taxon>
        <taxon>Pseudomonadota</taxon>
        <taxon>Alphaproteobacteria</taxon>
        <taxon>Hyphomicrobiales</taxon>
        <taxon>Phyllobacteriaceae</taxon>
        <taxon>Aquamicrobium</taxon>
    </lineage>
</organism>
<feature type="region of interest" description="Disordered" evidence="9">
    <location>
        <begin position="312"/>
        <end position="333"/>
    </location>
</feature>
<comment type="caution">
    <text evidence="13">The sequence shown here is derived from an EMBL/GenBank/DDBJ whole genome shotgun (WGS) entry which is preliminary data.</text>
</comment>
<evidence type="ECO:0000259" key="12">
    <source>
        <dbReference type="Pfam" id="PF16916"/>
    </source>
</evidence>
<keyword evidence="5" id="KW-0864">Zinc transport</keyword>
<dbReference type="PANTHER" id="PTHR11562:SF17">
    <property type="entry name" value="RE54080P-RELATED"/>
    <property type="match status" value="1"/>
</dbReference>
<evidence type="ECO:0000256" key="2">
    <source>
        <dbReference type="ARBA" id="ARBA00008873"/>
    </source>
</evidence>
<evidence type="ECO:0000256" key="7">
    <source>
        <dbReference type="ARBA" id="ARBA00023065"/>
    </source>
</evidence>
<dbReference type="InterPro" id="IPR036837">
    <property type="entry name" value="Cation_efflux_CTD_sf"/>
</dbReference>
<evidence type="ECO:0000256" key="3">
    <source>
        <dbReference type="ARBA" id="ARBA00022448"/>
    </source>
</evidence>
<gene>
    <name evidence="13" type="ORF">HNR59_003016</name>
</gene>
<keyword evidence="8 10" id="KW-0472">Membrane</keyword>
<evidence type="ECO:0000256" key="10">
    <source>
        <dbReference type="SAM" id="Phobius"/>
    </source>
</evidence>
<dbReference type="InterPro" id="IPR027470">
    <property type="entry name" value="Cation_efflux_CTD"/>
</dbReference>
<feature type="transmembrane region" description="Helical" evidence="10">
    <location>
        <begin position="135"/>
        <end position="158"/>
    </location>
</feature>
<feature type="domain" description="Cation efflux protein cytoplasmic" evidence="12">
    <location>
        <begin position="236"/>
        <end position="306"/>
    </location>
</feature>
<reference evidence="13 14" key="1">
    <citation type="submission" date="2020-08" db="EMBL/GenBank/DDBJ databases">
        <title>Genomic Encyclopedia of Type Strains, Phase IV (KMG-IV): sequencing the most valuable type-strain genomes for metagenomic binning, comparative biology and taxonomic classification.</title>
        <authorList>
            <person name="Goeker M."/>
        </authorList>
    </citation>
    <scope>NUCLEOTIDE SEQUENCE [LARGE SCALE GENOMIC DNA]</scope>
    <source>
        <strain evidence="13 14">DSM 11099</strain>
    </source>
</reference>
<evidence type="ECO:0000256" key="5">
    <source>
        <dbReference type="ARBA" id="ARBA00022906"/>
    </source>
</evidence>
<dbReference type="AlphaFoldDB" id="A0A7W9S3Y1"/>
<dbReference type="SUPFAM" id="SSF160240">
    <property type="entry name" value="Cation efflux protein cytoplasmic domain-like"/>
    <property type="match status" value="1"/>
</dbReference>
<dbReference type="Pfam" id="PF01545">
    <property type="entry name" value="Cation_efflux"/>
    <property type="match status" value="1"/>
</dbReference>
<sequence length="333" mass="35436">MAHSHKAGEAAHGHAAHNHAGHNHAHDHGGATDKRRVMIAACLTGGFMIAEALGGIFTNSLALLADAGHMLTDTLALSLAWYAFHLAERPATARMSYGFGRVKTLVAYTNGIAIFVIAIWIVYEAWQRFQEPPQVLGAPMLVVATLGLLVNVAGFLILHGGDRESLNMRGAILHVLGDLLGSVAAIAAALIIIATGWYPIDPILSVLVAVIILSTAWRLMREAAHLLLEGTPETLDRDAVAADLTANIAGLRDVHHVHLWSLDGSKHMATLHARLDEGADAHETVAAIKRRLASDHGVDHATVETELGCCADGHGNEDEHHGHSQHNVAKQGS</sequence>
<keyword evidence="4 10" id="KW-0812">Transmembrane</keyword>
<dbReference type="PANTHER" id="PTHR11562">
    <property type="entry name" value="CATION EFFLUX PROTEIN/ ZINC TRANSPORTER"/>
    <property type="match status" value="1"/>
</dbReference>
<evidence type="ECO:0000256" key="6">
    <source>
        <dbReference type="ARBA" id="ARBA00022989"/>
    </source>
</evidence>
<comment type="subcellular location">
    <subcellularLocation>
        <location evidence="1">Membrane</location>
        <topology evidence="1">Multi-pass membrane protein</topology>
    </subcellularLocation>
</comment>
<dbReference type="EMBL" id="JACHEU010000002">
    <property type="protein sequence ID" value="MBB6013627.1"/>
    <property type="molecule type" value="Genomic_DNA"/>
</dbReference>
<dbReference type="GO" id="GO:0005385">
    <property type="term" value="F:zinc ion transmembrane transporter activity"/>
    <property type="evidence" value="ECO:0007669"/>
    <property type="project" value="TreeGrafter"/>
</dbReference>
<dbReference type="InterPro" id="IPR002524">
    <property type="entry name" value="Cation_efflux"/>
</dbReference>
<feature type="compositionally biased region" description="Basic and acidic residues" evidence="9">
    <location>
        <begin position="1"/>
        <end position="12"/>
    </location>
</feature>
<feature type="transmembrane region" description="Helical" evidence="10">
    <location>
        <begin position="170"/>
        <end position="197"/>
    </location>
</feature>
<feature type="transmembrane region" description="Helical" evidence="10">
    <location>
        <begin position="37"/>
        <end position="57"/>
    </location>
</feature>
<keyword evidence="6 10" id="KW-1133">Transmembrane helix</keyword>
<keyword evidence="7" id="KW-0406">Ion transport</keyword>
<dbReference type="InterPro" id="IPR050681">
    <property type="entry name" value="CDF/SLC30A"/>
</dbReference>
<protein>
    <submittedName>
        <fullName evidence="13">Cobalt-zinc-cadmium efflux system protein</fullName>
    </submittedName>
</protein>
<keyword evidence="5" id="KW-0862">Zinc</keyword>
<evidence type="ECO:0000313" key="14">
    <source>
        <dbReference type="Proteomes" id="UP000533306"/>
    </source>
</evidence>
<feature type="region of interest" description="Disordered" evidence="9">
    <location>
        <begin position="1"/>
        <end position="30"/>
    </location>
</feature>
<dbReference type="NCBIfam" id="TIGR01297">
    <property type="entry name" value="CDF"/>
    <property type="match status" value="1"/>
</dbReference>
<feature type="transmembrane region" description="Helical" evidence="10">
    <location>
        <begin position="203"/>
        <end position="220"/>
    </location>
</feature>
<dbReference type="Proteomes" id="UP000533306">
    <property type="component" value="Unassembled WGS sequence"/>
</dbReference>
<dbReference type="InterPro" id="IPR058533">
    <property type="entry name" value="Cation_efflux_TM"/>
</dbReference>
<feature type="domain" description="Cation efflux protein transmembrane" evidence="11">
    <location>
        <begin position="37"/>
        <end position="228"/>
    </location>
</feature>
<dbReference type="Gene3D" id="1.20.1510.10">
    <property type="entry name" value="Cation efflux protein transmembrane domain"/>
    <property type="match status" value="1"/>
</dbReference>
<feature type="transmembrane region" description="Helical" evidence="10">
    <location>
        <begin position="63"/>
        <end position="84"/>
    </location>
</feature>
<evidence type="ECO:0000259" key="11">
    <source>
        <dbReference type="Pfam" id="PF01545"/>
    </source>
</evidence>
<evidence type="ECO:0000313" key="13">
    <source>
        <dbReference type="EMBL" id="MBB6013627.1"/>
    </source>
</evidence>
<proteinExistence type="inferred from homology"/>
<dbReference type="RefSeq" id="WP_183831817.1">
    <property type="nucleotide sequence ID" value="NZ_JACHEU010000002.1"/>
</dbReference>
<dbReference type="InterPro" id="IPR027469">
    <property type="entry name" value="Cation_efflux_TMD_sf"/>
</dbReference>
<accession>A0A7W9S3Y1</accession>
<feature type="transmembrane region" description="Helical" evidence="10">
    <location>
        <begin position="105"/>
        <end position="123"/>
    </location>
</feature>
<keyword evidence="3" id="KW-0813">Transport</keyword>
<feature type="compositionally biased region" description="Basic residues" evidence="9">
    <location>
        <begin position="14"/>
        <end position="23"/>
    </location>
</feature>
<dbReference type="SUPFAM" id="SSF161111">
    <property type="entry name" value="Cation efflux protein transmembrane domain-like"/>
    <property type="match status" value="1"/>
</dbReference>
<keyword evidence="14" id="KW-1185">Reference proteome</keyword>
<evidence type="ECO:0000256" key="1">
    <source>
        <dbReference type="ARBA" id="ARBA00004141"/>
    </source>
</evidence>
<name>A0A7W9S3Y1_9HYPH</name>